<dbReference type="Gene3D" id="2.130.10.10">
    <property type="entry name" value="YVTN repeat-like/Quinoprotein amine dehydrogenase"/>
    <property type="match status" value="2"/>
</dbReference>
<feature type="transmembrane region" description="Helical" evidence="1">
    <location>
        <begin position="94"/>
        <end position="118"/>
    </location>
</feature>
<dbReference type="PANTHER" id="PTHR34512">
    <property type="entry name" value="CELL SURFACE PROTEIN"/>
    <property type="match status" value="1"/>
</dbReference>
<feature type="transmembrane region" description="Helical" evidence="1">
    <location>
        <begin position="146"/>
        <end position="165"/>
    </location>
</feature>
<evidence type="ECO:0000313" key="4">
    <source>
        <dbReference type="Proteomes" id="UP001202961"/>
    </source>
</evidence>
<accession>A0ABT0U6Y5</accession>
<evidence type="ECO:0000313" key="3">
    <source>
        <dbReference type="EMBL" id="MCM2372718.1"/>
    </source>
</evidence>
<evidence type="ECO:0000256" key="1">
    <source>
        <dbReference type="SAM" id="Phobius"/>
    </source>
</evidence>
<keyword evidence="1" id="KW-0472">Membrane</keyword>
<dbReference type="InterPro" id="IPR015943">
    <property type="entry name" value="WD40/YVTN_repeat-like_dom_sf"/>
</dbReference>
<gene>
    <name evidence="3" type="ORF">NB063_19060</name>
</gene>
<keyword evidence="4" id="KW-1185">Reference proteome</keyword>
<name>A0ABT0U6Y5_9BACT</name>
<comment type="caution">
    <text evidence="3">The sequence shown here is derived from an EMBL/GenBank/DDBJ whole genome shotgun (WGS) entry which is preliminary data.</text>
</comment>
<protein>
    <submittedName>
        <fullName evidence="3">PQQ-binding-like beta-propeller repeat protein</fullName>
    </submittedName>
</protein>
<reference evidence="3 4" key="1">
    <citation type="journal article" date="2022" name="Syst. Appl. Microbiol.">
        <title>Rhodopirellula aestuarii sp. nov., a novel member of the genus Rhodopirellula isolated from brackish sediments collected in the Tagus River estuary, Portugal.</title>
        <authorList>
            <person name="Vitorino I.R."/>
            <person name="Klimek D."/>
            <person name="Calusinska M."/>
            <person name="Lobo-da-Cunha A."/>
            <person name="Vasconcelos V."/>
            <person name="Lage O.M."/>
        </authorList>
    </citation>
    <scope>NUCLEOTIDE SEQUENCE [LARGE SCALE GENOMIC DNA]</scope>
    <source>
        <strain evidence="3 4">ICT_H3.1</strain>
    </source>
</reference>
<sequence>MSGREQPSFGSLMQNDRTWVRISSIAAVFSVVVAVAMLASFAGRVVDPSVTPEFVELKESLREASGDESVHAAIANQIRSLDVELRTEYFDRRAFMGAASWLLLGSLFVTIASAKVVANLRRQPPQLAEFESDVDDPDRIMSLQSLSAVGGFAVGVFLFSSWLIVSDRSVLPPDATHLAALFPESNDVAMVATRGLDVESEELEDAGATEPSMPDVEPAVVDPEVLPTLDEKRKFWTRFRGTDGMGVVESTSIPETWDGASGEGILWKTPVDLPGTNSPIVWGDRVFLSGATEERRTVSCFDAANGALVWQTDVPLPAPEDDGGEPVELTVNDDTGFAAPTMATDGVRVFAIFAHGDIVAMGFDGEIVWTRSFGTPHNPYGHASSLVTDEERVLIQLDQGEEDEPSSRLIALDGRTGETIWETSRDVPASWSTPLVIEYEGESQVITCANPWVITYRTSDGEEIWRCDALYQDVGPSPVMRDGVVYVCNEVPGGAAIRLGGSGDVTDTHIIWQVDFGAPDTTSPLLVDDMILMLASFGTLTSYDIGEGGDPVWEQDFDDGFKSSPTKIGDRVLLIGESGACWIVATTKEACETVSEADLGEKCVTSPAILDGRIYVRGEKHLFCIGES</sequence>
<feature type="transmembrane region" description="Helical" evidence="1">
    <location>
        <begin position="20"/>
        <end position="42"/>
    </location>
</feature>
<dbReference type="PANTHER" id="PTHR34512:SF30">
    <property type="entry name" value="OUTER MEMBRANE PROTEIN ASSEMBLY FACTOR BAMB"/>
    <property type="match status" value="1"/>
</dbReference>
<dbReference type="InterPro" id="IPR011047">
    <property type="entry name" value="Quinoprotein_ADH-like_sf"/>
</dbReference>
<keyword evidence="1" id="KW-0812">Transmembrane</keyword>
<dbReference type="SUPFAM" id="SSF50998">
    <property type="entry name" value="Quinoprotein alcohol dehydrogenase-like"/>
    <property type="match status" value="2"/>
</dbReference>
<dbReference type="Pfam" id="PF13360">
    <property type="entry name" value="PQQ_2"/>
    <property type="match status" value="1"/>
</dbReference>
<proteinExistence type="predicted"/>
<dbReference type="InterPro" id="IPR002372">
    <property type="entry name" value="PQQ_rpt_dom"/>
</dbReference>
<dbReference type="EMBL" id="JAMQBK010000051">
    <property type="protein sequence ID" value="MCM2372718.1"/>
    <property type="molecule type" value="Genomic_DNA"/>
</dbReference>
<dbReference type="Proteomes" id="UP001202961">
    <property type="component" value="Unassembled WGS sequence"/>
</dbReference>
<keyword evidence="1" id="KW-1133">Transmembrane helix</keyword>
<feature type="domain" description="Pyrrolo-quinoline quinone repeat" evidence="2">
    <location>
        <begin position="296"/>
        <end position="489"/>
    </location>
</feature>
<evidence type="ECO:0000259" key="2">
    <source>
        <dbReference type="Pfam" id="PF13360"/>
    </source>
</evidence>
<dbReference type="RefSeq" id="WP_250930352.1">
    <property type="nucleotide sequence ID" value="NZ_JAMQBK010000051.1"/>
</dbReference>
<organism evidence="3 4">
    <name type="scientific">Aporhodopirellula aestuarii</name>
    <dbReference type="NCBI Taxonomy" id="2950107"/>
    <lineage>
        <taxon>Bacteria</taxon>
        <taxon>Pseudomonadati</taxon>
        <taxon>Planctomycetota</taxon>
        <taxon>Planctomycetia</taxon>
        <taxon>Pirellulales</taxon>
        <taxon>Pirellulaceae</taxon>
        <taxon>Aporhodopirellula</taxon>
    </lineage>
</organism>